<keyword evidence="2" id="KW-0732">Signal</keyword>
<evidence type="ECO:0000313" key="3">
    <source>
        <dbReference type="EMBL" id="OGE24964.1"/>
    </source>
</evidence>
<dbReference type="EMBL" id="MFCX01000036">
    <property type="protein sequence ID" value="OGE24964.1"/>
    <property type="molecule type" value="Genomic_DNA"/>
</dbReference>
<evidence type="ECO:0000256" key="1">
    <source>
        <dbReference type="SAM" id="Phobius"/>
    </source>
</evidence>
<dbReference type="AlphaFoldDB" id="A0A1F5J8K7"/>
<dbReference type="InterPro" id="IPR038662">
    <property type="entry name" value="ATP_synth_F0_csu_sf"/>
</dbReference>
<name>A0A1F5J8K7_9BACT</name>
<feature type="transmembrane region" description="Helical" evidence="1">
    <location>
        <begin position="240"/>
        <end position="262"/>
    </location>
</feature>
<gene>
    <name evidence="3" type="ORF">A3C26_00470</name>
</gene>
<keyword evidence="1" id="KW-0472">Membrane</keyword>
<evidence type="ECO:0000313" key="4">
    <source>
        <dbReference type="Proteomes" id="UP000177042"/>
    </source>
</evidence>
<feature type="chain" id="PRO_5009518986" evidence="2">
    <location>
        <begin position="23"/>
        <end position="264"/>
    </location>
</feature>
<dbReference type="Proteomes" id="UP000177042">
    <property type="component" value="Unassembled WGS sequence"/>
</dbReference>
<feature type="signal peptide" evidence="2">
    <location>
        <begin position="1"/>
        <end position="22"/>
    </location>
</feature>
<feature type="transmembrane region" description="Helical" evidence="1">
    <location>
        <begin position="197"/>
        <end position="219"/>
    </location>
</feature>
<dbReference type="Gene3D" id="1.20.20.10">
    <property type="entry name" value="F1F0 ATP synthase subunit C"/>
    <property type="match status" value="1"/>
</dbReference>
<accession>A0A1F5J8K7</accession>
<protein>
    <submittedName>
        <fullName evidence="3">Uncharacterized protein</fullName>
    </submittedName>
</protein>
<comment type="caution">
    <text evidence="3">The sequence shown here is derived from an EMBL/GenBank/DDBJ whole genome shotgun (WGS) entry which is preliminary data.</text>
</comment>
<keyword evidence="1" id="KW-0812">Transmembrane</keyword>
<evidence type="ECO:0000256" key="2">
    <source>
        <dbReference type="SAM" id="SignalP"/>
    </source>
</evidence>
<proteinExistence type="predicted"/>
<sequence length="264" mass="27415">MKFCLIVLSIFCFALVPQVVSAQEEATSEASTADTSLGIANYKPITDSSAKDGDIISSSNRNYILSKLAYDPNIVGVITSKAAIMLAEEALEGAQPVMSNGTALVNVSAKNGGITKGDLITTSDTPGVGMKATKSGYVLGTALEDFDTSDSEGIGQIAVSLNIHFNSLKATTGGSLKDFFSLSTLAATESPTLVFKYFMAGLVIVASVGAGLFMFGRTANKGLEALGRNPMAQKIIEMGMFINVVLAVVVVGAGVFIASLILKF</sequence>
<organism evidence="3 4">
    <name type="scientific">Candidatus Daviesbacteria bacterium RIFCSPHIGHO2_02_FULL_39_12</name>
    <dbReference type="NCBI Taxonomy" id="1797770"/>
    <lineage>
        <taxon>Bacteria</taxon>
        <taxon>Candidatus Daviesiibacteriota</taxon>
    </lineage>
</organism>
<keyword evidence="1" id="KW-1133">Transmembrane helix</keyword>
<reference evidence="3 4" key="1">
    <citation type="journal article" date="2016" name="Nat. Commun.">
        <title>Thousands of microbial genomes shed light on interconnected biogeochemical processes in an aquifer system.</title>
        <authorList>
            <person name="Anantharaman K."/>
            <person name="Brown C.T."/>
            <person name="Hug L.A."/>
            <person name="Sharon I."/>
            <person name="Castelle C.J."/>
            <person name="Probst A.J."/>
            <person name="Thomas B.C."/>
            <person name="Singh A."/>
            <person name="Wilkins M.J."/>
            <person name="Karaoz U."/>
            <person name="Brodie E.L."/>
            <person name="Williams K.H."/>
            <person name="Hubbard S.S."/>
            <person name="Banfield J.F."/>
        </authorList>
    </citation>
    <scope>NUCLEOTIDE SEQUENCE [LARGE SCALE GENOMIC DNA]</scope>
</reference>